<feature type="non-terminal residue" evidence="14">
    <location>
        <position position="52"/>
    </location>
</feature>
<keyword evidence="4" id="KW-0677">Repeat</keyword>
<evidence type="ECO:0000256" key="1">
    <source>
        <dbReference type="ARBA" id="ARBA00004123"/>
    </source>
</evidence>
<evidence type="ECO:0000313" key="15">
    <source>
        <dbReference type="Proteomes" id="UP000540762"/>
    </source>
</evidence>
<gene>
    <name evidence="14" type="primary">Znf16</name>
    <name evidence="14" type="ORF">BRAATR_R13499</name>
</gene>
<keyword evidence="8" id="KW-0238">DNA-binding</keyword>
<evidence type="ECO:0000313" key="14">
    <source>
        <dbReference type="EMBL" id="NWZ36313.1"/>
    </source>
</evidence>
<evidence type="ECO:0000256" key="3">
    <source>
        <dbReference type="ARBA" id="ARBA00022723"/>
    </source>
</evidence>
<comment type="caution">
    <text evidence="14">The sequence shown here is derived from an EMBL/GenBank/DDBJ whole genome shotgun (WGS) entry which is preliminary data.</text>
</comment>
<dbReference type="EMBL" id="VZSR01000601">
    <property type="protein sequence ID" value="NWZ36313.1"/>
    <property type="molecule type" value="Genomic_DNA"/>
</dbReference>
<dbReference type="GO" id="GO:0005634">
    <property type="term" value="C:nucleus"/>
    <property type="evidence" value="ECO:0007669"/>
    <property type="project" value="UniProtKB-SubCell"/>
</dbReference>
<dbReference type="SUPFAM" id="SSF57667">
    <property type="entry name" value="beta-beta-alpha zinc fingers"/>
    <property type="match status" value="1"/>
</dbReference>
<dbReference type="PANTHER" id="PTHR23226">
    <property type="entry name" value="ZINC FINGER AND SCAN DOMAIN-CONTAINING"/>
    <property type="match status" value="1"/>
</dbReference>
<dbReference type="GO" id="GO:0000981">
    <property type="term" value="F:DNA-binding transcription factor activity, RNA polymerase II-specific"/>
    <property type="evidence" value="ECO:0007669"/>
    <property type="project" value="TreeGrafter"/>
</dbReference>
<dbReference type="Pfam" id="PF00096">
    <property type="entry name" value="zf-C2H2"/>
    <property type="match status" value="1"/>
</dbReference>
<feature type="region of interest" description="Disordered" evidence="12">
    <location>
        <begin position="1"/>
        <end position="23"/>
    </location>
</feature>
<feature type="non-terminal residue" evidence="14">
    <location>
        <position position="1"/>
    </location>
</feature>
<protein>
    <submittedName>
        <fullName evidence="14">ZNF16 protein</fullName>
    </submittedName>
</protein>
<feature type="domain" description="C2H2-type" evidence="13">
    <location>
        <begin position="25"/>
        <end position="52"/>
    </location>
</feature>
<dbReference type="Gene3D" id="3.30.160.60">
    <property type="entry name" value="Classic Zinc Finger"/>
    <property type="match status" value="1"/>
</dbReference>
<dbReference type="PROSITE" id="PS50157">
    <property type="entry name" value="ZINC_FINGER_C2H2_2"/>
    <property type="match status" value="1"/>
</dbReference>
<dbReference type="GO" id="GO:0000978">
    <property type="term" value="F:RNA polymerase II cis-regulatory region sequence-specific DNA binding"/>
    <property type="evidence" value="ECO:0007669"/>
    <property type="project" value="TreeGrafter"/>
</dbReference>
<keyword evidence="7" id="KW-0805">Transcription regulation</keyword>
<dbReference type="InterPro" id="IPR013087">
    <property type="entry name" value="Znf_C2H2_type"/>
</dbReference>
<sequence>CQEGGRRSRWSSELVEKPGEGEKPHKCLECGKGFSQSSNLIWHQVIHSGERS</sequence>
<evidence type="ECO:0000256" key="4">
    <source>
        <dbReference type="ARBA" id="ARBA00022737"/>
    </source>
</evidence>
<keyword evidence="15" id="KW-1185">Reference proteome</keyword>
<reference evidence="14 15" key="1">
    <citation type="submission" date="2019-09" db="EMBL/GenBank/DDBJ databases">
        <title>Bird 10,000 Genomes (B10K) Project - Family phase.</title>
        <authorList>
            <person name="Zhang G."/>
        </authorList>
    </citation>
    <scope>NUCLEOTIDE SEQUENCE [LARGE SCALE GENOMIC DNA]</scope>
    <source>
        <strain evidence="14">OUT-0037</strain>
        <tissue evidence="14">Liver</tissue>
    </source>
</reference>
<evidence type="ECO:0000256" key="10">
    <source>
        <dbReference type="ARBA" id="ARBA00023242"/>
    </source>
</evidence>
<keyword evidence="6" id="KW-0862">Zinc</keyword>
<evidence type="ECO:0000256" key="12">
    <source>
        <dbReference type="SAM" id="MobiDB-lite"/>
    </source>
</evidence>
<evidence type="ECO:0000256" key="7">
    <source>
        <dbReference type="ARBA" id="ARBA00023015"/>
    </source>
</evidence>
<evidence type="ECO:0000256" key="11">
    <source>
        <dbReference type="PROSITE-ProRule" id="PRU00042"/>
    </source>
</evidence>
<evidence type="ECO:0000256" key="8">
    <source>
        <dbReference type="ARBA" id="ARBA00023125"/>
    </source>
</evidence>
<keyword evidence="10" id="KW-0539">Nucleus</keyword>
<dbReference type="AlphaFoldDB" id="A0A7K7LZY5"/>
<evidence type="ECO:0000256" key="2">
    <source>
        <dbReference type="ARBA" id="ARBA00006991"/>
    </source>
</evidence>
<dbReference type="GO" id="GO:0008270">
    <property type="term" value="F:zinc ion binding"/>
    <property type="evidence" value="ECO:0007669"/>
    <property type="project" value="UniProtKB-KW"/>
</dbReference>
<dbReference type="FunFam" id="3.30.160.60:FF:000274">
    <property type="entry name" value="zinc finger protein 16"/>
    <property type="match status" value="1"/>
</dbReference>
<evidence type="ECO:0000256" key="9">
    <source>
        <dbReference type="ARBA" id="ARBA00023163"/>
    </source>
</evidence>
<accession>A0A7K7LZY5</accession>
<feature type="compositionally biased region" description="Basic and acidic residues" evidence="12">
    <location>
        <begin position="14"/>
        <end position="23"/>
    </location>
</feature>
<keyword evidence="5 11" id="KW-0863">Zinc-finger</keyword>
<evidence type="ECO:0000256" key="6">
    <source>
        <dbReference type="ARBA" id="ARBA00022833"/>
    </source>
</evidence>
<dbReference type="Proteomes" id="UP000540762">
    <property type="component" value="Unassembled WGS sequence"/>
</dbReference>
<proteinExistence type="inferred from homology"/>
<evidence type="ECO:0000259" key="13">
    <source>
        <dbReference type="PROSITE" id="PS50157"/>
    </source>
</evidence>
<dbReference type="PROSITE" id="PS00028">
    <property type="entry name" value="ZINC_FINGER_C2H2_1"/>
    <property type="match status" value="1"/>
</dbReference>
<keyword evidence="9" id="KW-0804">Transcription</keyword>
<dbReference type="InterPro" id="IPR036236">
    <property type="entry name" value="Znf_C2H2_sf"/>
</dbReference>
<comment type="similarity">
    <text evidence="2">Belongs to the krueppel C2H2-type zinc-finger protein family.</text>
</comment>
<organism evidence="14 15">
    <name type="scientific">Brachypodius melanocephalos</name>
    <name type="common">black-headed bulbul</name>
    <dbReference type="NCBI Taxonomy" id="3235156"/>
    <lineage>
        <taxon>Eukaryota</taxon>
        <taxon>Metazoa</taxon>
        <taxon>Chordata</taxon>
        <taxon>Craniata</taxon>
        <taxon>Vertebrata</taxon>
        <taxon>Euteleostomi</taxon>
        <taxon>Archelosauria</taxon>
        <taxon>Archosauria</taxon>
        <taxon>Dinosauria</taxon>
        <taxon>Saurischia</taxon>
        <taxon>Theropoda</taxon>
        <taxon>Coelurosauria</taxon>
        <taxon>Aves</taxon>
        <taxon>Neognathae</taxon>
        <taxon>Neoaves</taxon>
        <taxon>Telluraves</taxon>
        <taxon>Australaves</taxon>
        <taxon>Passeriformes</taxon>
        <taxon>Sylvioidea</taxon>
        <taxon>Pycnonotidae</taxon>
        <taxon>Brachypodius</taxon>
    </lineage>
</organism>
<evidence type="ECO:0000256" key="5">
    <source>
        <dbReference type="ARBA" id="ARBA00022771"/>
    </source>
</evidence>
<comment type="subcellular location">
    <subcellularLocation>
        <location evidence="1">Nucleus</location>
    </subcellularLocation>
</comment>
<name>A0A7K7LZY5_9PASS</name>
<keyword evidence="3" id="KW-0479">Metal-binding</keyword>
<dbReference type="PANTHER" id="PTHR23226:SF416">
    <property type="entry name" value="FI01424P"/>
    <property type="match status" value="1"/>
</dbReference>